<comment type="caution">
    <text evidence="5">The sequence shown here is derived from an EMBL/GenBank/DDBJ whole genome shotgun (WGS) entry which is preliminary data.</text>
</comment>
<dbReference type="PANTHER" id="PTHR46535:SF1">
    <property type="entry name" value="NEDD4-BINDING PROTEIN 2"/>
    <property type="match status" value="1"/>
</dbReference>
<evidence type="ECO:0000259" key="4">
    <source>
        <dbReference type="PROSITE" id="PS51140"/>
    </source>
</evidence>
<dbReference type="PANTHER" id="PTHR46535">
    <property type="entry name" value="NEDD4-BINDING PROTEIN 2"/>
    <property type="match status" value="1"/>
</dbReference>
<dbReference type="PROSITE" id="PS50030">
    <property type="entry name" value="UBA"/>
    <property type="match status" value="1"/>
</dbReference>
<dbReference type="PROSITE" id="PS50828">
    <property type="entry name" value="SMR"/>
    <property type="match status" value="1"/>
</dbReference>
<dbReference type="PROSITE" id="PS51140">
    <property type="entry name" value="CUE"/>
    <property type="match status" value="1"/>
</dbReference>
<dbReference type="EMBL" id="BEGY01000003">
    <property type="protein sequence ID" value="GAX73309.1"/>
    <property type="molecule type" value="Genomic_DNA"/>
</dbReference>
<dbReference type="InterPro" id="IPR003892">
    <property type="entry name" value="CUE"/>
</dbReference>
<feature type="compositionally biased region" description="Polar residues" evidence="1">
    <location>
        <begin position="798"/>
        <end position="809"/>
    </location>
</feature>
<dbReference type="GO" id="GO:0005634">
    <property type="term" value="C:nucleus"/>
    <property type="evidence" value="ECO:0007669"/>
    <property type="project" value="TreeGrafter"/>
</dbReference>
<evidence type="ECO:0008006" key="7">
    <source>
        <dbReference type="Google" id="ProtNLM"/>
    </source>
</evidence>
<feature type="domain" description="UBA" evidence="2">
    <location>
        <begin position="625"/>
        <end position="652"/>
    </location>
</feature>
<sequence>MHRQWWPSHMNKIQDAGLENFGKLKPEGTKQMASVNTQPLYPYLSWSDSTAMYNVLSSFGHSLTVGNKPASVSEQLQAITVETEYSHPQGMSHKPHAAMGHGEKTNGLDLSRLKSKRPDDEHSAGRTKHSSRQPESSATTSRAPNCMPLGGILAAGKLMRVSGGVGGQEHSLVTWLKDLAVGDYVLVDPLSAMAKGNKGIPDLPQGFVEEILVEDEYQPKGLLVRLHEDTIGHVVKLLGRRGPEAAAAAAAYMRYIRDKEDEVHFSTLGGPVSRNGTSLRPSGSSASLLNGQDYKRTSLDGKQEEKGGNTAISMAAMTDENVLDNNNGVEEEKSEGWQQWGYYVECFGESLASAILADCNKDIDLAIRTLEAQSELEAAEKMSAMDALIARAVQCASNNAGYVIEAEREEEEARRRSSNQRKQVATAPAGAREQGSEADTGGKGRQGWGSSVGASALGRSSGVVDASARGKNMLSDDSFGPSLSSSLRERQKDTQLRVNGLDPLGQSGPSSSGRKKGGSAGGAAAVLKTSLDKYKAGSGLQRKSSDGNTGMQWPTLLGDTAGMKGPPSVRTAMASPLSPKGASQHLPNSTFGVKLLQRPDSLATAAAQAGLNIRAAESLRNLLPGYSSKAVVDALVSCDGDIESAADTLLASGPPTESEETAAAFAAVKGGSFNKNGLDRVGGFESEDDDLDVTNEGSVDVQQGRASKVTMLVSSFEGLDPDLAEYLLQQCGGDVQRTCSFILEEVLGGQGQSQARGSGVTGSRKQEAPDYRSSAPYLSAAHAGKSAESSSEEAASQGRPNSHRTNMSAVGSMVSEQDYPRAGPQTREATQSRGGSSTVRSRTGTKASAMVPGRHHRPHKTASPVRDSSPQVSEATRLKARLESEKARRVAQVYYDARNVYYQQAAAAYSSGNGRLASEYSRKGKEMGKLAKQYRDDANQAAYKASNVSIHNQYVMDLHHMFVEEALGVLRRTLTTLRALNSPEGMLLKVITGRGNHSINGVPLIKKAVLDYLREESLQSYVDPSNEGVVCVQLGSN</sequence>
<feature type="region of interest" description="Disordered" evidence="1">
    <location>
        <begin position="85"/>
        <end position="146"/>
    </location>
</feature>
<dbReference type="Proteomes" id="UP000232323">
    <property type="component" value="Unassembled WGS sequence"/>
</dbReference>
<dbReference type="Gene3D" id="3.30.1370.110">
    <property type="match status" value="1"/>
</dbReference>
<dbReference type="InterPro" id="IPR015940">
    <property type="entry name" value="UBA"/>
</dbReference>
<feature type="region of interest" description="Disordered" evidence="1">
    <location>
        <begin position="411"/>
        <end position="456"/>
    </location>
</feature>
<dbReference type="Pfam" id="PF01713">
    <property type="entry name" value="Smr"/>
    <property type="match status" value="1"/>
</dbReference>
<evidence type="ECO:0000259" key="3">
    <source>
        <dbReference type="PROSITE" id="PS50828"/>
    </source>
</evidence>
<dbReference type="CDD" id="cd14279">
    <property type="entry name" value="CUE"/>
    <property type="match status" value="1"/>
</dbReference>
<dbReference type="GO" id="GO:0004519">
    <property type="term" value="F:endonuclease activity"/>
    <property type="evidence" value="ECO:0007669"/>
    <property type="project" value="TreeGrafter"/>
</dbReference>
<dbReference type="STRING" id="1157962.A0A250WRI4"/>
<dbReference type="SMART" id="SM00165">
    <property type="entry name" value="UBA"/>
    <property type="match status" value="2"/>
</dbReference>
<dbReference type="SUPFAM" id="SSF160443">
    <property type="entry name" value="SMR domain-like"/>
    <property type="match status" value="1"/>
</dbReference>
<feature type="compositionally biased region" description="Low complexity" evidence="1">
    <location>
        <begin position="779"/>
        <end position="796"/>
    </location>
</feature>
<dbReference type="SMART" id="SM01162">
    <property type="entry name" value="DUF1771"/>
    <property type="match status" value="1"/>
</dbReference>
<dbReference type="InterPro" id="IPR002625">
    <property type="entry name" value="Smr_dom"/>
</dbReference>
<dbReference type="AlphaFoldDB" id="A0A250WRI4"/>
<protein>
    <recommendedName>
        <fullName evidence="7">Smr domain-containing protein</fullName>
    </recommendedName>
</protein>
<accession>A0A250WRI4</accession>
<feature type="domain" description="Smr" evidence="3">
    <location>
        <begin position="956"/>
        <end position="1035"/>
    </location>
</feature>
<dbReference type="OrthoDB" id="552193at2759"/>
<dbReference type="InterPro" id="IPR013899">
    <property type="entry name" value="DUF1771"/>
</dbReference>
<feature type="region of interest" description="Disordered" evidence="1">
    <location>
        <begin position="536"/>
        <end position="586"/>
    </location>
</feature>
<feature type="compositionally biased region" description="Polar residues" evidence="1">
    <location>
        <begin position="274"/>
        <end position="290"/>
    </location>
</feature>
<evidence type="ECO:0000313" key="6">
    <source>
        <dbReference type="Proteomes" id="UP000232323"/>
    </source>
</evidence>
<feature type="domain" description="CUE" evidence="4">
    <location>
        <begin position="704"/>
        <end position="747"/>
    </location>
</feature>
<feature type="compositionally biased region" description="Basic and acidic residues" evidence="1">
    <location>
        <begin position="293"/>
        <end position="306"/>
    </location>
</feature>
<feature type="compositionally biased region" description="Polar residues" evidence="1">
    <location>
        <begin position="133"/>
        <end position="143"/>
    </location>
</feature>
<feature type="compositionally biased region" description="Low complexity" evidence="1">
    <location>
        <begin position="832"/>
        <end position="845"/>
    </location>
</feature>
<feature type="compositionally biased region" description="Low complexity" evidence="1">
    <location>
        <begin position="475"/>
        <end position="486"/>
    </location>
</feature>
<dbReference type="SMART" id="SM00463">
    <property type="entry name" value="SMR"/>
    <property type="match status" value="1"/>
</dbReference>
<feature type="region of interest" description="Disordered" evidence="1">
    <location>
        <begin position="269"/>
        <end position="306"/>
    </location>
</feature>
<organism evidence="5 6">
    <name type="scientific">Chlamydomonas eustigma</name>
    <dbReference type="NCBI Taxonomy" id="1157962"/>
    <lineage>
        <taxon>Eukaryota</taxon>
        <taxon>Viridiplantae</taxon>
        <taxon>Chlorophyta</taxon>
        <taxon>core chlorophytes</taxon>
        <taxon>Chlorophyceae</taxon>
        <taxon>CS clade</taxon>
        <taxon>Chlamydomonadales</taxon>
        <taxon>Chlamydomonadaceae</taxon>
        <taxon>Chlamydomonas</taxon>
    </lineage>
</organism>
<dbReference type="GO" id="GO:0043130">
    <property type="term" value="F:ubiquitin binding"/>
    <property type="evidence" value="ECO:0007669"/>
    <property type="project" value="InterPro"/>
</dbReference>
<evidence type="ECO:0000259" key="2">
    <source>
        <dbReference type="PROSITE" id="PS50030"/>
    </source>
</evidence>
<feature type="region of interest" description="Disordered" evidence="1">
    <location>
        <begin position="750"/>
        <end position="872"/>
    </location>
</feature>
<reference evidence="5 6" key="1">
    <citation type="submission" date="2017-08" db="EMBL/GenBank/DDBJ databases">
        <title>Acidophilic green algal genome provides insights into adaptation to an acidic environment.</title>
        <authorList>
            <person name="Hirooka S."/>
            <person name="Hirose Y."/>
            <person name="Kanesaki Y."/>
            <person name="Higuchi S."/>
            <person name="Fujiwara T."/>
            <person name="Onuma R."/>
            <person name="Era A."/>
            <person name="Ohbayashi R."/>
            <person name="Uzuka A."/>
            <person name="Nozaki H."/>
            <person name="Yoshikawa H."/>
            <person name="Miyagishima S.Y."/>
        </authorList>
    </citation>
    <scope>NUCLEOTIDE SEQUENCE [LARGE SCALE GENOMIC DNA]</scope>
    <source>
        <strain evidence="5 6">NIES-2499</strain>
    </source>
</reference>
<proteinExistence type="predicted"/>
<feature type="region of interest" description="Disordered" evidence="1">
    <location>
        <begin position="468"/>
        <end position="523"/>
    </location>
</feature>
<name>A0A250WRI4_9CHLO</name>
<evidence type="ECO:0000313" key="5">
    <source>
        <dbReference type="EMBL" id="GAX73309.1"/>
    </source>
</evidence>
<evidence type="ECO:0000256" key="1">
    <source>
        <dbReference type="SAM" id="MobiDB-lite"/>
    </source>
</evidence>
<gene>
    <name evidence="5" type="ORF">CEUSTIGMA_g763.t1</name>
</gene>
<keyword evidence="6" id="KW-1185">Reference proteome</keyword>
<dbReference type="Pfam" id="PF08590">
    <property type="entry name" value="DUF1771"/>
    <property type="match status" value="1"/>
</dbReference>
<dbReference type="InterPro" id="IPR036063">
    <property type="entry name" value="Smr_dom_sf"/>
</dbReference>
<dbReference type="InterPro" id="IPR052772">
    <property type="entry name" value="Endo/PolyKinase_Domain-Protein"/>
</dbReference>